<reference evidence="2 3" key="1">
    <citation type="journal article" date="2014" name="PLoS ONE">
        <title>Global Analysis of Gene Expression Profiles in Physic Nut (Jatropha curcas L.) Seedlings Exposed to Salt Stress.</title>
        <authorList>
            <person name="Zhang L."/>
            <person name="Zhang C."/>
            <person name="Wu P."/>
            <person name="Chen Y."/>
            <person name="Li M."/>
            <person name="Jiang H."/>
            <person name="Wu G."/>
        </authorList>
    </citation>
    <scope>NUCLEOTIDE SEQUENCE [LARGE SCALE GENOMIC DNA]</scope>
    <source>
        <strain evidence="3">cv. GZQX0401</strain>
        <tissue evidence="2">Young leaves</tissue>
    </source>
</reference>
<proteinExistence type="predicted"/>
<evidence type="ECO:0000313" key="3">
    <source>
        <dbReference type="Proteomes" id="UP000027138"/>
    </source>
</evidence>
<evidence type="ECO:0000256" key="1">
    <source>
        <dbReference type="SAM" id="MobiDB-lite"/>
    </source>
</evidence>
<name>A0A067JPQ0_JATCU</name>
<evidence type="ECO:0000313" key="2">
    <source>
        <dbReference type="EMBL" id="KDP21509.1"/>
    </source>
</evidence>
<keyword evidence="3" id="KW-1185">Reference proteome</keyword>
<dbReference type="OrthoDB" id="1588050at2759"/>
<dbReference type="EMBL" id="KK915662">
    <property type="protein sequence ID" value="KDP21509.1"/>
    <property type="molecule type" value="Genomic_DNA"/>
</dbReference>
<dbReference type="AlphaFoldDB" id="A0A067JPQ0"/>
<protein>
    <submittedName>
        <fullName evidence="2">Uncharacterized protein</fullName>
    </submittedName>
</protein>
<feature type="region of interest" description="Disordered" evidence="1">
    <location>
        <begin position="38"/>
        <end position="65"/>
    </location>
</feature>
<dbReference type="PANTHER" id="PTHR36746">
    <property type="entry name" value="BNAC04G51760D PROTEIN"/>
    <property type="match status" value="1"/>
</dbReference>
<accession>A0A067JPQ0</accession>
<feature type="region of interest" description="Disordered" evidence="1">
    <location>
        <begin position="164"/>
        <end position="187"/>
    </location>
</feature>
<dbReference type="Proteomes" id="UP000027138">
    <property type="component" value="Unassembled WGS sequence"/>
</dbReference>
<feature type="compositionally biased region" description="Polar residues" evidence="1">
    <location>
        <begin position="45"/>
        <end position="55"/>
    </location>
</feature>
<organism evidence="2 3">
    <name type="scientific">Jatropha curcas</name>
    <name type="common">Barbados nut</name>
    <dbReference type="NCBI Taxonomy" id="180498"/>
    <lineage>
        <taxon>Eukaryota</taxon>
        <taxon>Viridiplantae</taxon>
        <taxon>Streptophyta</taxon>
        <taxon>Embryophyta</taxon>
        <taxon>Tracheophyta</taxon>
        <taxon>Spermatophyta</taxon>
        <taxon>Magnoliopsida</taxon>
        <taxon>eudicotyledons</taxon>
        <taxon>Gunneridae</taxon>
        <taxon>Pentapetalae</taxon>
        <taxon>rosids</taxon>
        <taxon>fabids</taxon>
        <taxon>Malpighiales</taxon>
        <taxon>Euphorbiaceae</taxon>
        <taxon>Crotonoideae</taxon>
        <taxon>Jatropheae</taxon>
        <taxon>Jatropha</taxon>
    </lineage>
</organism>
<sequence length="213" mass="23632">MEKKGNRCPIEVCEKMCRTVMISPASQTIRRISARLHSRPENTIDMIQSKPNSSKPKAKRTRQATEAVKIQYDYSSLSPPNEKPKSSSATPFELIQKKSHGAEVTVKPEPTAENTIHGQGAKAKPEKVVKPSHVTIEHEKSGVHIEDRFTDFIKRVKIKIGTVSHPGEEKNASGKGNLDNTSGKDKFSDYIDRTKHKLKTTLSLAGGKSKSFK</sequence>
<gene>
    <name evidence="2" type="ORF">JCGZ_21980</name>
</gene>
<dbReference type="PANTHER" id="PTHR36746:SF3">
    <property type="entry name" value="DUF4005 DOMAIN-CONTAINING PROTEIN"/>
    <property type="match status" value="1"/>
</dbReference>